<evidence type="ECO:0000313" key="1">
    <source>
        <dbReference type="EMBL" id="MBX51377.1"/>
    </source>
</evidence>
<dbReference type="EMBL" id="GGEC01070893">
    <property type="protein sequence ID" value="MBX51377.1"/>
    <property type="molecule type" value="Transcribed_RNA"/>
</dbReference>
<dbReference type="AlphaFoldDB" id="A0A2P2P9K3"/>
<accession>A0A2P2P9K3</accession>
<protein>
    <submittedName>
        <fullName evidence="1">Uncharacterized protein</fullName>
    </submittedName>
</protein>
<reference evidence="1" key="1">
    <citation type="submission" date="2018-02" db="EMBL/GenBank/DDBJ databases">
        <title>Rhizophora mucronata_Transcriptome.</title>
        <authorList>
            <person name="Meera S.P."/>
            <person name="Sreeshan A."/>
            <person name="Augustine A."/>
        </authorList>
    </citation>
    <scope>NUCLEOTIDE SEQUENCE</scope>
    <source>
        <tissue evidence="1">Leaf</tissue>
    </source>
</reference>
<name>A0A2P2P9K3_RHIMU</name>
<proteinExistence type="predicted"/>
<organism evidence="1">
    <name type="scientific">Rhizophora mucronata</name>
    <name type="common">Asiatic mangrove</name>
    <dbReference type="NCBI Taxonomy" id="61149"/>
    <lineage>
        <taxon>Eukaryota</taxon>
        <taxon>Viridiplantae</taxon>
        <taxon>Streptophyta</taxon>
        <taxon>Embryophyta</taxon>
        <taxon>Tracheophyta</taxon>
        <taxon>Spermatophyta</taxon>
        <taxon>Magnoliopsida</taxon>
        <taxon>eudicotyledons</taxon>
        <taxon>Gunneridae</taxon>
        <taxon>Pentapetalae</taxon>
        <taxon>rosids</taxon>
        <taxon>fabids</taxon>
        <taxon>Malpighiales</taxon>
        <taxon>Rhizophoraceae</taxon>
        <taxon>Rhizophora</taxon>
    </lineage>
</organism>
<sequence>MKKLFRLTQLFTFDKLFIQIIHINLEVHKILGVSSNCHVELMHHLFSSLILESI</sequence>